<protein>
    <recommendedName>
        <fullName evidence="5">2-succinylbenzoate--CoA ligase</fullName>
        <ecNumber evidence="5">6.2.1.26</ecNumber>
    </recommendedName>
    <alternativeName>
        <fullName evidence="5">o-succinylbenzoyl-CoA synthetase</fullName>
        <shortName evidence="5">OSB-CoA synthetase</shortName>
    </alternativeName>
</protein>
<feature type="domain" description="AMP-binding enzyme C-terminal" evidence="7">
    <location>
        <begin position="406"/>
        <end position="480"/>
    </location>
</feature>
<dbReference type="AlphaFoldDB" id="A0A1I4R7N2"/>
<evidence type="ECO:0000313" key="9">
    <source>
        <dbReference type="Proteomes" id="UP000198565"/>
    </source>
</evidence>
<dbReference type="Pfam" id="PF00501">
    <property type="entry name" value="AMP-binding"/>
    <property type="match status" value="1"/>
</dbReference>
<dbReference type="GO" id="GO:0031956">
    <property type="term" value="F:medium-chain fatty acid-CoA ligase activity"/>
    <property type="evidence" value="ECO:0007669"/>
    <property type="project" value="TreeGrafter"/>
</dbReference>
<dbReference type="Gene3D" id="3.40.50.12780">
    <property type="entry name" value="N-terminal domain of ligase-like"/>
    <property type="match status" value="1"/>
</dbReference>
<dbReference type="Pfam" id="PF13193">
    <property type="entry name" value="AMP-binding_C"/>
    <property type="match status" value="1"/>
</dbReference>
<dbReference type="CDD" id="cd05912">
    <property type="entry name" value="OSB_CoA_lg"/>
    <property type="match status" value="1"/>
</dbReference>
<comment type="pathway">
    <text evidence="5">Quinol/quinone metabolism; 1,4-dihydroxy-2-naphthoate biosynthesis; 1,4-dihydroxy-2-naphthoate from chorismate: step 5/7.</text>
</comment>
<evidence type="ECO:0000256" key="1">
    <source>
        <dbReference type="ARBA" id="ARBA00022428"/>
    </source>
</evidence>
<dbReference type="PANTHER" id="PTHR43201">
    <property type="entry name" value="ACYL-COA SYNTHETASE"/>
    <property type="match status" value="1"/>
</dbReference>
<comment type="function">
    <text evidence="5">Converts 2-succinylbenzoate (OSB) to 2-succinylbenzoyl-CoA (OSB-CoA).</text>
</comment>
<dbReference type="NCBIfam" id="NF002966">
    <property type="entry name" value="PRK03640.1"/>
    <property type="match status" value="1"/>
</dbReference>
<dbReference type="InterPro" id="IPR025110">
    <property type="entry name" value="AMP-bd_C"/>
</dbReference>
<dbReference type="Proteomes" id="UP000198565">
    <property type="component" value="Unassembled WGS sequence"/>
</dbReference>
<dbReference type="PROSITE" id="PS00455">
    <property type="entry name" value="AMP_BINDING"/>
    <property type="match status" value="1"/>
</dbReference>
<dbReference type="InterPro" id="IPR020845">
    <property type="entry name" value="AMP-binding_CS"/>
</dbReference>
<comment type="pathway">
    <text evidence="5">Quinol/quinone metabolism; menaquinone biosynthesis.</text>
</comment>
<reference evidence="9" key="1">
    <citation type="submission" date="2016-10" db="EMBL/GenBank/DDBJ databases">
        <authorList>
            <person name="Varghese N."/>
            <person name="Submissions S."/>
        </authorList>
    </citation>
    <scope>NUCLEOTIDE SEQUENCE [LARGE SCALE GENOMIC DNA]</scope>
    <source>
        <strain evidence="9">CGMCC 1.4250</strain>
    </source>
</reference>
<dbReference type="EC" id="6.2.1.26" evidence="5"/>
<keyword evidence="9" id="KW-1185">Reference proteome</keyword>
<keyword evidence="1 5" id="KW-0474">Menaquinone biosynthesis</keyword>
<dbReference type="EMBL" id="FOTR01000021">
    <property type="protein sequence ID" value="SFM48271.1"/>
    <property type="molecule type" value="Genomic_DNA"/>
</dbReference>
<dbReference type="PANTHER" id="PTHR43201:SF5">
    <property type="entry name" value="MEDIUM-CHAIN ACYL-COA LIGASE ACSF2, MITOCHONDRIAL"/>
    <property type="match status" value="1"/>
</dbReference>
<dbReference type="UniPathway" id="UPA01057">
    <property type="reaction ID" value="UER00166"/>
</dbReference>
<evidence type="ECO:0000259" key="6">
    <source>
        <dbReference type="Pfam" id="PF00501"/>
    </source>
</evidence>
<comment type="catalytic activity">
    <reaction evidence="5">
        <text>2-succinylbenzoate + ATP + CoA = 2-succinylbenzoyl-CoA + AMP + diphosphate</text>
        <dbReference type="Rhea" id="RHEA:17009"/>
        <dbReference type="ChEBI" id="CHEBI:18325"/>
        <dbReference type="ChEBI" id="CHEBI:30616"/>
        <dbReference type="ChEBI" id="CHEBI:33019"/>
        <dbReference type="ChEBI" id="CHEBI:57287"/>
        <dbReference type="ChEBI" id="CHEBI:57364"/>
        <dbReference type="ChEBI" id="CHEBI:456215"/>
        <dbReference type="EC" id="6.2.1.26"/>
    </reaction>
</comment>
<gene>
    <name evidence="5" type="primary">menE</name>
    <name evidence="8" type="ORF">SAMN04487943_12141</name>
</gene>
<keyword evidence="3 5" id="KW-0547">Nucleotide-binding</keyword>
<evidence type="ECO:0000256" key="2">
    <source>
        <dbReference type="ARBA" id="ARBA00022598"/>
    </source>
</evidence>
<keyword evidence="2 5" id="KW-0436">Ligase</keyword>
<evidence type="ECO:0000256" key="4">
    <source>
        <dbReference type="ARBA" id="ARBA00022840"/>
    </source>
</evidence>
<keyword evidence="4 5" id="KW-0067">ATP-binding</keyword>
<accession>A0A1I4R7N2</accession>
<dbReference type="InterPro" id="IPR010192">
    <property type="entry name" value="MenE"/>
</dbReference>
<sequence>MGLEFKKGVRRMEHWLTKRAYLTPDNIAIELSNGETVTFAKLYEKACEFASKIYTVHQDGHVAMLSNNSIDMAVAFWACTYLNVPVVFLNTRLTAVEWQTQCEDADVKTVICSDQYKEDTQQLTLKAYAFSEIHSFRPTECTLITDMDLDLVCSMMFTSGTTGRAKPVIQTYNNHWSSAIASALNLGLMSNDKWLACLPLFHIGGLSILFKSVIYGMPVYLLERFDEEKVHNALMDRNVTIVSVVAVTCSRLLERLADGYYPSSFRCMLLGGGPAPKPLLEKAKEKHVPIVQTYGMTETCSQIATLNEADALRKLGSAGKPLFSASLQIQVNNTRAKPNQVGEIVVKGPMVTTGYYRREQANKESFQNGWFHTGDLGYLDEEGFLFVVDRRSDLIISGGENIYPAEVEEVLLSFEGVQEAGVTAVEDSKWGQVPVAYVVTVNEMVTANQLLAHCREKLASFKVPKQLYFRDQLPRNATNKLQRHRLRS</sequence>
<dbReference type="GO" id="GO:0009234">
    <property type="term" value="P:menaquinone biosynthetic process"/>
    <property type="evidence" value="ECO:0007669"/>
    <property type="project" value="UniProtKB-UniRule"/>
</dbReference>
<dbReference type="InterPro" id="IPR045851">
    <property type="entry name" value="AMP-bd_C_sf"/>
</dbReference>
<feature type="domain" description="AMP-dependent synthetase/ligase" evidence="6">
    <location>
        <begin position="18"/>
        <end position="356"/>
    </location>
</feature>
<dbReference type="HAMAP" id="MF_00731">
    <property type="entry name" value="MenE"/>
    <property type="match status" value="1"/>
</dbReference>
<organism evidence="8 9">
    <name type="scientific">Gracilibacillus orientalis</name>
    <dbReference type="NCBI Taxonomy" id="334253"/>
    <lineage>
        <taxon>Bacteria</taxon>
        <taxon>Bacillati</taxon>
        <taxon>Bacillota</taxon>
        <taxon>Bacilli</taxon>
        <taxon>Bacillales</taxon>
        <taxon>Bacillaceae</taxon>
        <taxon>Gracilibacillus</taxon>
    </lineage>
</organism>
<dbReference type="InterPro" id="IPR042099">
    <property type="entry name" value="ANL_N_sf"/>
</dbReference>
<evidence type="ECO:0000256" key="3">
    <source>
        <dbReference type="ARBA" id="ARBA00022741"/>
    </source>
</evidence>
<dbReference type="Gene3D" id="3.30.300.30">
    <property type="match status" value="1"/>
</dbReference>
<name>A0A1I4R7N2_9BACI</name>
<dbReference type="GO" id="GO:0008756">
    <property type="term" value="F:o-succinylbenzoate-CoA ligase activity"/>
    <property type="evidence" value="ECO:0007669"/>
    <property type="project" value="UniProtKB-UniRule"/>
</dbReference>
<evidence type="ECO:0000256" key="5">
    <source>
        <dbReference type="HAMAP-Rule" id="MF_00731"/>
    </source>
</evidence>
<dbReference type="GO" id="GO:0006631">
    <property type="term" value="P:fatty acid metabolic process"/>
    <property type="evidence" value="ECO:0007669"/>
    <property type="project" value="TreeGrafter"/>
</dbReference>
<comment type="similarity">
    <text evidence="5">Belongs to the ATP-dependent AMP-binding enzyme family. MenE subfamily.</text>
</comment>
<proteinExistence type="inferred from homology"/>
<dbReference type="NCBIfam" id="TIGR01923">
    <property type="entry name" value="menE"/>
    <property type="match status" value="1"/>
</dbReference>
<evidence type="ECO:0000313" key="8">
    <source>
        <dbReference type="EMBL" id="SFM48271.1"/>
    </source>
</evidence>
<dbReference type="SUPFAM" id="SSF56801">
    <property type="entry name" value="Acetyl-CoA synthetase-like"/>
    <property type="match status" value="1"/>
</dbReference>
<dbReference type="STRING" id="334253.SAMN04487943_12141"/>
<dbReference type="InterPro" id="IPR000873">
    <property type="entry name" value="AMP-dep_synth/lig_dom"/>
</dbReference>
<dbReference type="GO" id="GO:0005524">
    <property type="term" value="F:ATP binding"/>
    <property type="evidence" value="ECO:0007669"/>
    <property type="project" value="UniProtKB-KW"/>
</dbReference>
<dbReference type="UniPathway" id="UPA00079"/>
<evidence type="ECO:0000259" key="7">
    <source>
        <dbReference type="Pfam" id="PF13193"/>
    </source>
</evidence>